<reference evidence="2" key="2">
    <citation type="submission" date="2023-02" db="EMBL/GenBank/DDBJ databases">
        <authorList>
            <person name="Swenson N.G."/>
            <person name="Wegrzyn J.L."/>
            <person name="Mcevoy S.L."/>
        </authorList>
    </citation>
    <scope>NUCLEOTIDE SEQUENCE</scope>
    <source>
        <strain evidence="2">91603</strain>
        <tissue evidence="2">Leaf</tissue>
    </source>
</reference>
<feature type="region of interest" description="Disordered" evidence="1">
    <location>
        <begin position="114"/>
        <end position="137"/>
    </location>
</feature>
<accession>A0AAD5IAK2</accession>
<sequence length="417" mass="47334">MHRWSDTFTNHTRLAWVNCWGVPLSRWCETFFISLSRRIGEPLLVEDDYVRKYRMGKGCILVLLPAKKVGPYKLSVVIKGVIFMVRIDEDPKLIESNWINNYLGLRRRSPHSNLNFLPRKEGGKRNSGQKYPHKNGMVGEMGKSRQDNHAFAKYTTDQVDKILVDKGKGMWFKKARVKAVAIHDRSAKLDLDKRGRVAVEKVAAKTTLSTSFSSSNDSLIRWKGECSRRRESAGLQSPSLDQVLVAQPRLTSRSLSPAMDQLQVAHKCYSSMGLDNRVLKGSSEDRHSNNISQNTNFCPSEDDGFRHDRKDDFWTICEVSNGQVVVKQRNYDCVKNHIDQDFASVSAVPETNMREESLKDGEFDSDGLISDSNFGEDSLSNDFSMRDSHLLQDINVVDVMQEGMMFLLGDKKANDLG</sequence>
<comment type="caution">
    <text evidence="2">The sequence shown here is derived from an EMBL/GenBank/DDBJ whole genome shotgun (WGS) entry which is preliminary data.</text>
</comment>
<protein>
    <recommendedName>
        <fullName evidence="4">DUF4283 domain-containing protein</fullName>
    </recommendedName>
</protein>
<dbReference type="EMBL" id="JAJSOW010000107">
    <property type="protein sequence ID" value="KAI9157445.1"/>
    <property type="molecule type" value="Genomic_DNA"/>
</dbReference>
<evidence type="ECO:0008006" key="4">
    <source>
        <dbReference type="Google" id="ProtNLM"/>
    </source>
</evidence>
<evidence type="ECO:0000256" key="1">
    <source>
        <dbReference type="SAM" id="MobiDB-lite"/>
    </source>
</evidence>
<organism evidence="2 3">
    <name type="scientific">Acer negundo</name>
    <name type="common">Box elder</name>
    <dbReference type="NCBI Taxonomy" id="4023"/>
    <lineage>
        <taxon>Eukaryota</taxon>
        <taxon>Viridiplantae</taxon>
        <taxon>Streptophyta</taxon>
        <taxon>Embryophyta</taxon>
        <taxon>Tracheophyta</taxon>
        <taxon>Spermatophyta</taxon>
        <taxon>Magnoliopsida</taxon>
        <taxon>eudicotyledons</taxon>
        <taxon>Gunneridae</taxon>
        <taxon>Pentapetalae</taxon>
        <taxon>rosids</taxon>
        <taxon>malvids</taxon>
        <taxon>Sapindales</taxon>
        <taxon>Sapindaceae</taxon>
        <taxon>Hippocastanoideae</taxon>
        <taxon>Acereae</taxon>
        <taxon>Acer</taxon>
    </lineage>
</organism>
<gene>
    <name evidence="2" type="ORF">LWI28_022709</name>
</gene>
<dbReference type="Proteomes" id="UP001064489">
    <property type="component" value="Chromosome 12"/>
</dbReference>
<reference evidence="2" key="1">
    <citation type="journal article" date="2022" name="Plant J.">
        <title>Strategies of tolerance reflected in two North American maple genomes.</title>
        <authorList>
            <person name="McEvoy S.L."/>
            <person name="Sezen U.U."/>
            <person name="Trouern-Trend A."/>
            <person name="McMahon S.M."/>
            <person name="Schaberg P.G."/>
            <person name="Yang J."/>
            <person name="Wegrzyn J.L."/>
            <person name="Swenson N.G."/>
        </authorList>
    </citation>
    <scope>NUCLEOTIDE SEQUENCE</scope>
    <source>
        <strain evidence="2">91603</strain>
    </source>
</reference>
<dbReference type="AlphaFoldDB" id="A0AAD5IAK2"/>
<name>A0AAD5IAK2_ACENE</name>
<evidence type="ECO:0000313" key="3">
    <source>
        <dbReference type="Proteomes" id="UP001064489"/>
    </source>
</evidence>
<keyword evidence="3" id="KW-1185">Reference proteome</keyword>
<evidence type="ECO:0000313" key="2">
    <source>
        <dbReference type="EMBL" id="KAI9157445.1"/>
    </source>
</evidence>
<proteinExistence type="predicted"/>